<evidence type="ECO:0000256" key="3">
    <source>
        <dbReference type="ARBA" id="ARBA00022942"/>
    </source>
</evidence>
<evidence type="ECO:0008006" key="8">
    <source>
        <dbReference type="Google" id="ProtNLM"/>
    </source>
</evidence>
<dbReference type="GO" id="GO:0034515">
    <property type="term" value="C:proteasome storage granule"/>
    <property type="evidence" value="ECO:0007669"/>
    <property type="project" value="TreeGrafter"/>
</dbReference>
<dbReference type="InterPro" id="IPR041433">
    <property type="entry name" value="RPN1_C"/>
</dbReference>
<protein>
    <recommendedName>
        <fullName evidence="8">26S proteasome non-ATPase regulatory subunit 2 homolog</fullName>
    </recommendedName>
</protein>
<dbReference type="Pfam" id="PF01851">
    <property type="entry name" value="PC_rep"/>
    <property type="match status" value="1"/>
</dbReference>
<dbReference type="GO" id="GO:0008540">
    <property type="term" value="C:proteasome regulatory particle, base subcomplex"/>
    <property type="evidence" value="ECO:0007669"/>
    <property type="project" value="TreeGrafter"/>
</dbReference>
<proteinExistence type="inferred from homology"/>
<dbReference type="AlphaFoldDB" id="A0A7S0D2L5"/>
<dbReference type="GO" id="GO:0030234">
    <property type="term" value="F:enzyme regulator activity"/>
    <property type="evidence" value="ECO:0007669"/>
    <property type="project" value="InterPro"/>
</dbReference>
<dbReference type="InterPro" id="IPR011989">
    <property type="entry name" value="ARM-like"/>
</dbReference>
<evidence type="ECO:0000256" key="1">
    <source>
        <dbReference type="ARBA" id="ARBA00005460"/>
    </source>
</evidence>
<feature type="region of interest" description="Disordered" evidence="4">
    <location>
        <begin position="1"/>
        <end position="22"/>
    </location>
</feature>
<dbReference type="GO" id="GO:0043161">
    <property type="term" value="P:proteasome-mediated ubiquitin-dependent protein catabolic process"/>
    <property type="evidence" value="ECO:0007669"/>
    <property type="project" value="TreeGrafter"/>
</dbReference>
<accession>A0A7S0D2L5</accession>
<dbReference type="PANTHER" id="PTHR10943:SF1">
    <property type="entry name" value="26S PROTEASOME NON-ATPASE REGULATORY SUBUNIT 2"/>
    <property type="match status" value="1"/>
</dbReference>
<organism evidence="7">
    <name type="scientific">Amorphochlora amoebiformis</name>
    <dbReference type="NCBI Taxonomy" id="1561963"/>
    <lineage>
        <taxon>Eukaryota</taxon>
        <taxon>Sar</taxon>
        <taxon>Rhizaria</taxon>
        <taxon>Cercozoa</taxon>
        <taxon>Chlorarachniophyceae</taxon>
        <taxon>Amorphochlora</taxon>
    </lineage>
</organism>
<dbReference type="InterPro" id="IPR040892">
    <property type="entry name" value="RPN1_N"/>
</dbReference>
<name>A0A7S0D2L5_9EUKA</name>
<dbReference type="InterPro" id="IPR016024">
    <property type="entry name" value="ARM-type_fold"/>
</dbReference>
<dbReference type="PANTHER" id="PTHR10943">
    <property type="entry name" value="26S PROTEASOME NON-ATPASE REGULATORY SUBUNIT"/>
    <property type="match status" value="1"/>
</dbReference>
<evidence type="ECO:0000256" key="4">
    <source>
        <dbReference type="SAM" id="MobiDB-lite"/>
    </source>
</evidence>
<dbReference type="InterPro" id="IPR016643">
    <property type="entry name" value="26S_Psome_Rpn1"/>
</dbReference>
<evidence type="ECO:0000259" key="5">
    <source>
        <dbReference type="Pfam" id="PF17781"/>
    </source>
</evidence>
<dbReference type="GO" id="GO:0005634">
    <property type="term" value="C:nucleus"/>
    <property type="evidence" value="ECO:0007669"/>
    <property type="project" value="TreeGrafter"/>
</dbReference>
<evidence type="ECO:0000256" key="2">
    <source>
        <dbReference type="ARBA" id="ARBA00022737"/>
    </source>
</evidence>
<dbReference type="Pfam" id="PF18051">
    <property type="entry name" value="RPN1_C"/>
    <property type="match status" value="1"/>
</dbReference>
<comment type="similarity">
    <text evidence="1">Belongs to the proteasome subunit S2 family.</text>
</comment>
<dbReference type="InterPro" id="IPR002015">
    <property type="entry name" value="Proteasome/cyclosome_rpt"/>
</dbReference>
<gene>
    <name evidence="7" type="ORF">LAMO00422_LOCUS6419</name>
</gene>
<dbReference type="Gene3D" id="1.25.10.10">
    <property type="entry name" value="Leucine-rich Repeat Variant"/>
    <property type="match status" value="1"/>
</dbReference>
<sequence length="878" mass="96273">MMPKTKEDEVEEDDMSEEDRKLKDTLDLLVTQVLKNFAQPKDEALQKSALDKLRDHVRSSTSSMTSVPKPLKFLRPHYKEMKIFFEKMTSPNKKLLSDILSVLAMTMAEQNSRESLKFKLMGSNEPLGSWGHEYIRNLSGEIGVEYNERMKTEAKVTDLNKLIDEIVPFNMKHNADADACDLLMEVDQLEKIKAHITKDNHARVCRYLLSCADYLADTEDRSNVMEIVCTAYKTSGQLCDALRVAMKLNKPELVKEIFAESSAEGEDIGSITKQLALIVGTIKFPVGDMEDEIEDELFDLIGNEPLSELFTTLARELDVQDAKTPEDIYKTHLADTVSNRLQRSRASNVDSARKNLASSFVNGFVNAGFSTDKIITPKGSEWIFKNKDHGMISAAASLGLVYLWNINVGGNEIDKYTLSNQPNIKAGAILAIGICSAGITGGMGMALPLLQDYVENDNLTVRMMAILGLGIAYCGTGNKELSEDLLLNYVNLEGENKQTMEVASMACLALGMVFAGTADEKVTSAILDVFLESTDAQCEDSSAIYMALGMGLLYLGRGDECEAVTEATTATEKPISKYLTLTVETCAYAGTGNVLLIQKLLKAISEHIEDEKLNKHQVVAVVGLALVSMGEDLGKQMIVRSMDHILQYAEVNVKRAVPLAFALLSVSNPDVSIMDTLSKLSHDSDQQVSQNAVLALGIIGAGTNNSRIAGLLRQLSSYYARESNHLFLVRIAQGLLHLGKGLITLNPVLSDGLLVSNSALAGLLIVLHSSFDMKNTLLGKRHYMLYCLACGMRPRMLMTVDEKLKPVPVKVRVGQAVDTAGKAGKPKTITGFQTHKTPVLLAHGERAELASDYYKSMTNVLEGVVIVEKNPDALDEEG</sequence>
<evidence type="ECO:0000313" key="7">
    <source>
        <dbReference type="EMBL" id="CAD8441723.1"/>
    </source>
</evidence>
<keyword evidence="3" id="KW-0647">Proteasome</keyword>
<evidence type="ECO:0000259" key="6">
    <source>
        <dbReference type="Pfam" id="PF18051"/>
    </source>
</evidence>
<dbReference type="PIRSF" id="PIRSF015965">
    <property type="entry name" value="26S_Psome_Rpn1"/>
    <property type="match status" value="1"/>
</dbReference>
<feature type="domain" description="RPN1 N-terminal" evidence="5">
    <location>
        <begin position="39"/>
        <end position="333"/>
    </location>
</feature>
<dbReference type="GO" id="GO:0042176">
    <property type="term" value="P:regulation of protein catabolic process"/>
    <property type="evidence" value="ECO:0007669"/>
    <property type="project" value="InterPro"/>
</dbReference>
<dbReference type="Pfam" id="PF17781">
    <property type="entry name" value="RPN1_RPN2_N"/>
    <property type="match status" value="1"/>
</dbReference>
<dbReference type="SUPFAM" id="SSF48371">
    <property type="entry name" value="ARM repeat"/>
    <property type="match status" value="1"/>
</dbReference>
<keyword evidence="2" id="KW-0677">Repeat</keyword>
<feature type="domain" description="26S proteasome non-ATPase regulatory subunit RPN1 C-terminal" evidence="6">
    <location>
        <begin position="821"/>
        <end position="872"/>
    </location>
</feature>
<reference evidence="7" key="1">
    <citation type="submission" date="2021-01" db="EMBL/GenBank/DDBJ databases">
        <authorList>
            <person name="Corre E."/>
            <person name="Pelletier E."/>
            <person name="Niang G."/>
            <person name="Scheremetjew M."/>
            <person name="Finn R."/>
            <person name="Kale V."/>
            <person name="Holt S."/>
            <person name="Cochrane G."/>
            <person name="Meng A."/>
            <person name="Brown T."/>
            <person name="Cohen L."/>
        </authorList>
    </citation>
    <scope>NUCLEOTIDE SEQUENCE</scope>
    <source>
        <strain evidence="7">CCMP2058</strain>
    </source>
</reference>
<feature type="compositionally biased region" description="Acidic residues" evidence="4">
    <location>
        <begin position="8"/>
        <end position="17"/>
    </location>
</feature>
<dbReference type="EMBL" id="HBEM01009183">
    <property type="protein sequence ID" value="CAD8441723.1"/>
    <property type="molecule type" value="Transcribed_RNA"/>
</dbReference>